<feature type="domain" description="N-acetyltransferase" evidence="3">
    <location>
        <begin position="141"/>
        <end position="271"/>
    </location>
</feature>
<name>A0A378SJ52_9MYCO</name>
<dbReference type="AlphaFoldDB" id="A0A378SJ52"/>
<dbReference type="PROSITE" id="PS51186">
    <property type="entry name" value="GNAT"/>
    <property type="match status" value="1"/>
</dbReference>
<evidence type="ECO:0000259" key="3">
    <source>
        <dbReference type="PROSITE" id="PS51186"/>
    </source>
</evidence>
<proteinExistence type="predicted"/>
<dbReference type="CDD" id="cd04301">
    <property type="entry name" value="NAT_SF"/>
    <property type="match status" value="1"/>
</dbReference>
<gene>
    <name evidence="4" type="ORF">NCTC10742_00620</name>
</gene>
<evidence type="ECO:0000313" key="5">
    <source>
        <dbReference type="Proteomes" id="UP000254291"/>
    </source>
</evidence>
<dbReference type="InterPro" id="IPR050832">
    <property type="entry name" value="Bact_Acetyltransf"/>
</dbReference>
<dbReference type="Pfam" id="PF24551">
    <property type="entry name" value="SH3_Rv0428c"/>
    <property type="match status" value="1"/>
</dbReference>
<dbReference type="InterPro" id="IPR056935">
    <property type="entry name" value="Rv0428c-like_C"/>
</dbReference>
<reference evidence="4 5" key="1">
    <citation type="submission" date="2018-06" db="EMBL/GenBank/DDBJ databases">
        <authorList>
            <consortium name="Pathogen Informatics"/>
            <person name="Doyle S."/>
        </authorList>
    </citation>
    <scope>NUCLEOTIDE SEQUENCE [LARGE SCALE GENOMIC DNA]</scope>
    <source>
        <strain evidence="4 5">NCTC10742</strain>
    </source>
</reference>
<evidence type="ECO:0000256" key="2">
    <source>
        <dbReference type="ARBA" id="ARBA00023315"/>
    </source>
</evidence>
<dbReference type="PANTHER" id="PTHR43877">
    <property type="entry name" value="AMINOALKYLPHOSPHONATE N-ACETYLTRANSFERASE-RELATED-RELATED"/>
    <property type="match status" value="1"/>
</dbReference>
<dbReference type="EMBL" id="UGQM01000001">
    <property type="protein sequence ID" value="STZ41417.1"/>
    <property type="molecule type" value="Genomic_DNA"/>
</dbReference>
<accession>A0A378SJ52</accession>
<dbReference type="GO" id="GO:0016747">
    <property type="term" value="F:acyltransferase activity, transferring groups other than amino-acyl groups"/>
    <property type="evidence" value="ECO:0007669"/>
    <property type="project" value="InterPro"/>
</dbReference>
<evidence type="ECO:0000313" key="4">
    <source>
        <dbReference type="EMBL" id="STZ41417.1"/>
    </source>
</evidence>
<organism evidence="4 5">
    <name type="scientific">Mycolicibacterium gilvum</name>
    <dbReference type="NCBI Taxonomy" id="1804"/>
    <lineage>
        <taxon>Bacteria</taxon>
        <taxon>Bacillati</taxon>
        <taxon>Actinomycetota</taxon>
        <taxon>Actinomycetes</taxon>
        <taxon>Mycobacteriales</taxon>
        <taxon>Mycobacteriaceae</taxon>
        <taxon>Mycolicibacterium</taxon>
    </lineage>
</organism>
<dbReference type="Gene3D" id="3.40.630.30">
    <property type="match status" value="1"/>
</dbReference>
<dbReference type="Pfam" id="PF24553">
    <property type="entry name" value="Rv0428c_C"/>
    <property type="match status" value="1"/>
</dbReference>
<dbReference type="InterPro" id="IPR016181">
    <property type="entry name" value="Acyl_CoA_acyltransferase"/>
</dbReference>
<dbReference type="InterPro" id="IPR056934">
    <property type="entry name" value="SH3_Rv0428c"/>
</dbReference>
<evidence type="ECO:0000256" key="1">
    <source>
        <dbReference type="ARBA" id="ARBA00022679"/>
    </source>
</evidence>
<keyword evidence="2" id="KW-0012">Acyltransferase</keyword>
<dbReference type="InterPro" id="IPR000182">
    <property type="entry name" value="GNAT_dom"/>
</dbReference>
<dbReference type="SUPFAM" id="SSF55729">
    <property type="entry name" value="Acyl-CoA N-acyltransferases (Nat)"/>
    <property type="match status" value="1"/>
</dbReference>
<protein>
    <submittedName>
        <fullName evidence="4">N-acetyltransferase GCN5</fullName>
    </submittedName>
</protein>
<keyword evidence="1 4" id="KW-0808">Transferase</keyword>
<dbReference type="Proteomes" id="UP000254291">
    <property type="component" value="Unassembled WGS sequence"/>
</dbReference>
<sequence length="271" mass="29752">MTDVVGHIVDAGAVVRIRTRHGDVVDVDRGDVLAVRVVPEMPVRTGEIRNLEHAAALGWPGVDHEWHHGWLLRSGRGATRRANSAVPLQYSSFAEITEAIDWYARRDLPALISAPDRLFRIPQGVPTDAENVVMATDVAPSRTVPVSPTPDDSWLRVYQRDVPVDVLTAVIDGEVGFGELDGAAVGRVAVTEAPDGTRWAGLSAVRVDESARRRGLARTLCEGMLTWAHERGATRAYVQVVTENTAARTLYESMGFVVHHRSRYVRAQDLL</sequence>